<name>A0A484F6U1_9EURY</name>
<evidence type="ECO:0000313" key="1">
    <source>
        <dbReference type="EMBL" id="TDQ70252.1"/>
    </source>
</evidence>
<dbReference type="Proteomes" id="UP000294855">
    <property type="component" value="Unassembled WGS sequence"/>
</dbReference>
<dbReference type="EMBL" id="SNYS01000006">
    <property type="protein sequence ID" value="TDQ70252.1"/>
    <property type="molecule type" value="Genomic_DNA"/>
</dbReference>
<keyword evidence="2" id="KW-1185">Reference proteome</keyword>
<proteinExistence type="predicted"/>
<dbReference type="RefSeq" id="WP_133517058.1">
    <property type="nucleotide sequence ID" value="NZ_JAHDUW010000006.1"/>
</dbReference>
<dbReference type="AlphaFoldDB" id="A0A484F6U1"/>
<comment type="caution">
    <text evidence="1">The sequence shown here is derived from an EMBL/GenBank/DDBJ whole genome shotgun (WGS) entry which is preliminary data.</text>
</comment>
<protein>
    <submittedName>
        <fullName evidence="1">Uncharacterized protein</fullName>
    </submittedName>
</protein>
<reference evidence="1 2" key="1">
    <citation type="submission" date="2019-03" db="EMBL/GenBank/DDBJ databases">
        <title>Genomic Encyclopedia of Type Strains, Phase IV (KMG-IV): sequencing the most valuable type-strain genomes for metagenomic binning, comparative biology and taxonomic classification.</title>
        <authorList>
            <person name="Goeker M."/>
        </authorList>
    </citation>
    <scope>NUCLEOTIDE SEQUENCE [LARGE SCALE GENOMIC DNA]</scope>
    <source>
        <strain evidence="1 2">DSM 13328</strain>
    </source>
</reference>
<accession>A0A484F6U1</accession>
<evidence type="ECO:0000313" key="2">
    <source>
        <dbReference type="Proteomes" id="UP000294855"/>
    </source>
</evidence>
<sequence>MIEDSKGMKIAVLLFSAALILVAIAAVGTSMEQQKTHFPVNGSVGWVAISWYYPDYDELVSGSDLIVVGTVSDKYALWGTEDGQKPPRYALCDAGIYTYYSFNEFEILKGSAETLCVRTPGGTVDGYTYHVSTVPEFEIGDSVLMFLTENVDMNGTTFHWNHIAPPTVFIETEDGVFVNDYYGEVTIDSETNVLHLSNVPDDVEKENILFNNRLAEGEWTGLYID</sequence>
<organism evidence="1 2">
    <name type="scientific">Methanimicrococcus blatticola</name>
    <dbReference type="NCBI Taxonomy" id="91560"/>
    <lineage>
        <taxon>Archaea</taxon>
        <taxon>Methanobacteriati</taxon>
        <taxon>Methanobacteriota</taxon>
        <taxon>Stenosarchaea group</taxon>
        <taxon>Methanomicrobia</taxon>
        <taxon>Methanosarcinales</taxon>
        <taxon>Methanosarcinaceae</taxon>
        <taxon>Methanimicrococcus</taxon>
    </lineage>
</organism>
<gene>
    <name evidence="1" type="ORF">C7391_0594</name>
</gene>